<evidence type="ECO:0000313" key="1">
    <source>
        <dbReference type="EMBL" id="MXP74546.1"/>
    </source>
</evidence>
<evidence type="ECO:0000313" key="2">
    <source>
        <dbReference type="Proteomes" id="UP000460412"/>
    </source>
</evidence>
<dbReference type="AlphaFoldDB" id="A0A7X3SHY0"/>
<organism evidence="1 2">
    <name type="scientific">Sporofaciens musculi</name>
    <dbReference type="NCBI Taxonomy" id="2681861"/>
    <lineage>
        <taxon>Bacteria</taxon>
        <taxon>Bacillati</taxon>
        <taxon>Bacillota</taxon>
        <taxon>Clostridia</taxon>
        <taxon>Lachnospirales</taxon>
        <taxon>Lachnospiraceae</taxon>
        <taxon>Sporofaciens</taxon>
    </lineage>
</organism>
<dbReference type="InterPro" id="IPR007197">
    <property type="entry name" value="rSAM"/>
</dbReference>
<gene>
    <name evidence="1" type="ORF">GN277_03840</name>
</gene>
<reference evidence="1 2" key="1">
    <citation type="submission" date="2019-12" db="EMBL/GenBank/DDBJ databases">
        <title>Sporaefaciens musculi gen. nov., sp. nov., a novel bacterium isolated from the caecum of an obese mouse.</title>
        <authorList>
            <person name="Rasmussen T.S."/>
            <person name="Streidl T."/>
            <person name="Hitch T.C.A."/>
            <person name="Wortmann E."/>
            <person name="Deptula P."/>
            <person name="Hansen M."/>
            <person name="Nielsen D.S."/>
            <person name="Clavel T."/>
            <person name="Vogensen F.K."/>
        </authorList>
    </citation>
    <scope>NUCLEOTIDE SEQUENCE [LARGE SCALE GENOMIC DNA]</scope>
    <source>
        <strain evidence="1 2">WCA-9-b2</strain>
    </source>
</reference>
<dbReference type="Proteomes" id="UP000460412">
    <property type="component" value="Unassembled WGS sequence"/>
</dbReference>
<accession>A0A7X3SHY0</accession>
<protein>
    <recommendedName>
        <fullName evidence="3">Radical SAM protein</fullName>
    </recommendedName>
</protein>
<dbReference type="InterPro" id="IPR058240">
    <property type="entry name" value="rSAM_sf"/>
</dbReference>
<name>A0A7X3SHY0_9FIRM</name>
<dbReference type="SUPFAM" id="SSF102114">
    <property type="entry name" value="Radical SAM enzymes"/>
    <property type="match status" value="1"/>
</dbReference>
<proteinExistence type="predicted"/>
<keyword evidence="2" id="KW-1185">Reference proteome</keyword>
<sequence>MKVGLIDVDSHNFPNLCLMKLSAYHKARGDTLEWYDGRKHYDLVYMSRVFTDSYSKDYSGTIHADCIIRGGTGYGLHNRLPEEVEHIYPDYALYPKFEGTAYGFLSRGCPRGCGFCIVGEKEGRRTVAVADLAEFWRGEKEIKLLDANLLACPDWERLLQQLAQSGAMVDFTQGLDVRLITPEKVEMLNKVKTKMLHFAWDNPEDDLTGYFKRFSELTTVKDYRKRRVYVLTNYNSSHEQDLYRIYTLQDMGFDPYVMVYEKPTAPPVTRKLQRWVNNKWLFRAVLDFNDFDPTGWEKRKKQKARNL</sequence>
<dbReference type="SFLD" id="SFLDS00029">
    <property type="entry name" value="Radical_SAM"/>
    <property type="match status" value="1"/>
</dbReference>
<comment type="caution">
    <text evidence="1">The sequence shown here is derived from an EMBL/GenBank/DDBJ whole genome shotgun (WGS) entry which is preliminary data.</text>
</comment>
<dbReference type="GO" id="GO:0003824">
    <property type="term" value="F:catalytic activity"/>
    <property type="evidence" value="ECO:0007669"/>
    <property type="project" value="InterPro"/>
</dbReference>
<dbReference type="EMBL" id="WUQX01000001">
    <property type="protein sequence ID" value="MXP74546.1"/>
    <property type="molecule type" value="Genomic_DNA"/>
</dbReference>
<dbReference type="GO" id="GO:0051536">
    <property type="term" value="F:iron-sulfur cluster binding"/>
    <property type="evidence" value="ECO:0007669"/>
    <property type="project" value="InterPro"/>
</dbReference>
<evidence type="ECO:0008006" key="3">
    <source>
        <dbReference type="Google" id="ProtNLM"/>
    </source>
</evidence>